<name>A0A1I5PQ65_9SPHN</name>
<dbReference type="AlphaFoldDB" id="A0A1I5PQ65"/>
<dbReference type="EMBL" id="FOXP01000001">
    <property type="protein sequence ID" value="SFP36258.1"/>
    <property type="molecule type" value="Genomic_DNA"/>
</dbReference>
<organism evidence="2 3">
    <name type="scientific">Sphingomonas rubra</name>
    <dbReference type="NCBI Taxonomy" id="634430"/>
    <lineage>
        <taxon>Bacteria</taxon>
        <taxon>Pseudomonadati</taxon>
        <taxon>Pseudomonadota</taxon>
        <taxon>Alphaproteobacteria</taxon>
        <taxon>Sphingomonadales</taxon>
        <taxon>Sphingomonadaceae</taxon>
        <taxon>Sphingomonas</taxon>
    </lineage>
</organism>
<evidence type="ECO:0000256" key="1">
    <source>
        <dbReference type="SAM" id="MobiDB-lite"/>
    </source>
</evidence>
<proteinExistence type="predicted"/>
<dbReference type="STRING" id="634430.SAMN04488241_101162"/>
<feature type="compositionally biased region" description="Basic and acidic residues" evidence="1">
    <location>
        <begin position="83"/>
        <end position="92"/>
    </location>
</feature>
<evidence type="ECO:0000313" key="2">
    <source>
        <dbReference type="EMBL" id="SFP36258.1"/>
    </source>
</evidence>
<evidence type="ECO:0000313" key="3">
    <source>
        <dbReference type="Proteomes" id="UP000199586"/>
    </source>
</evidence>
<dbReference type="Proteomes" id="UP000199586">
    <property type="component" value="Unassembled WGS sequence"/>
</dbReference>
<feature type="region of interest" description="Disordered" evidence="1">
    <location>
        <begin position="70"/>
        <end position="95"/>
    </location>
</feature>
<dbReference type="OrthoDB" id="7556901at2"/>
<sequence>MSRPLTRAKMLENAAFLRILARTGNAKGAAEAVGVSHSVFYRRRQAHPDFAQRWDAAMAAGQARMRRARITGRDGGGSARGPGRADEPHRTLGGEPVTVRAAGGRLQVRRAHPNKLTRACEQAFLAALSATANIALSAAAAGASTNAFRTRRATNPAFAREMRLALQAGYERVEAALLESWHPGAREDEAWRSNEAPPMPAMTANQALQLLYLHQKEARLTAMPAWWAQRAGETGDLHDARLRDQYLARLAAEAEDRLLATVMRNDRSAEIRHGRGMDDDAPVLPALDQVTGWSRADPDKVPADGSRALFGGHRVEHLTPEEKALARRGRRMTKRGG</sequence>
<protein>
    <recommendedName>
        <fullName evidence="4">Regulatory protein, Fis family</fullName>
    </recommendedName>
</protein>
<keyword evidence="3" id="KW-1185">Reference proteome</keyword>
<accession>A0A1I5PQ65</accession>
<dbReference type="RefSeq" id="WP_093330068.1">
    <property type="nucleotide sequence ID" value="NZ_FOXP01000001.1"/>
</dbReference>
<gene>
    <name evidence="2" type="ORF">SAMN04488241_101162</name>
</gene>
<reference evidence="2 3" key="1">
    <citation type="submission" date="2016-10" db="EMBL/GenBank/DDBJ databases">
        <authorList>
            <person name="de Groot N.N."/>
        </authorList>
    </citation>
    <scope>NUCLEOTIDE SEQUENCE [LARGE SCALE GENOMIC DNA]</scope>
    <source>
        <strain evidence="2 3">CGMCC 1.9113</strain>
    </source>
</reference>
<evidence type="ECO:0008006" key="4">
    <source>
        <dbReference type="Google" id="ProtNLM"/>
    </source>
</evidence>